<gene>
    <name evidence="1" type="ORF">SBA1_1780004</name>
</gene>
<organism evidence="1 2">
    <name type="scientific">Candidatus Sulfotelmatobacter kueseliae</name>
    <dbReference type="NCBI Taxonomy" id="2042962"/>
    <lineage>
        <taxon>Bacteria</taxon>
        <taxon>Pseudomonadati</taxon>
        <taxon>Acidobacteriota</taxon>
        <taxon>Terriglobia</taxon>
        <taxon>Terriglobales</taxon>
        <taxon>Candidatus Korobacteraceae</taxon>
        <taxon>Candidatus Sulfotelmatobacter</taxon>
    </lineage>
</organism>
<sequence>MTAGMLRRIQVARGETVTAAGTAEELLKKLRQNIRETIEQNGELASPVGFVGCVVLRFETEDGEPTTIEFLVPRGCGGKIVEREIKKVPQSNYRPTLRTPRRA</sequence>
<protein>
    <submittedName>
        <fullName evidence="1">Uncharacterized protein</fullName>
    </submittedName>
</protein>
<dbReference type="AlphaFoldDB" id="A0A2U3KCI0"/>
<evidence type="ECO:0000313" key="2">
    <source>
        <dbReference type="Proteomes" id="UP000238701"/>
    </source>
</evidence>
<dbReference type="Proteomes" id="UP000238701">
    <property type="component" value="Unassembled WGS sequence"/>
</dbReference>
<name>A0A2U3KCI0_9BACT</name>
<reference evidence="2" key="1">
    <citation type="submission" date="2018-02" db="EMBL/GenBank/DDBJ databases">
        <authorList>
            <person name="Hausmann B."/>
        </authorList>
    </citation>
    <scope>NUCLEOTIDE SEQUENCE [LARGE SCALE GENOMIC DNA]</scope>
    <source>
        <strain evidence="2">Peat soil MAG SbA1</strain>
    </source>
</reference>
<dbReference type="EMBL" id="OMOD01000088">
    <property type="protein sequence ID" value="SPF37361.1"/>
    <property type="molecule type" value="Genomic_DNA"/>
</dbReference>
<proteinExistence type="predicted"/>
<evidence type="ECO:0000313" key="1">
    <source>
        <dbReference type="EMBL" id="SPF37361.1"/>
    </source>
</evidence>
<accession>A0A2U3KCI0</accession>